<name>A0A0A2II38_PENEN</name>
<proteinExistence type="predicted"/>
<dbReference type="Proteomes" id="UP000030143">
    <property type="component" value="Unassembled WGS sequence"/>
</dbReference>
<gene>
    <name evidence="1" type="ORF">PEX2_068020</name>
</gene>
<dbReference type="HOGENOM" id="CLU_1907372_0_0_1"/>
<accession>A0A0A2II38</accession>
<comment type="caution">
    <text evidence="1">The sequence shown here is derived from an EMBL/GenBank/DDBJ whole genome shotgun (WGS) entry which is preliminary data.</text>
</comment>
<dbReference type="PhylomeDB" id="A0A0A2II38"/>
<dbReference type="EMBL" id="JQFZ01000121">
    <property type="protein sequence ID" value="KGO58292.1"/>
    <property type="molecule type" value="Genomic_DNA"/>
</dbReference>
<organism evidence="1 2">
    <name type="scientific">Penicillium expansum</name>
    <name type="common">Blue mold rot fungus</name>
    <dbReference type="NCBI Taxonomy" id="27334"/>
    <lineage>
        <taxon>Eukaryota</taxon>
        <taxon>Fungi</taxon>
        <taxon>Dikarya</taxon>
        <taxon>Ascomycota</taxon>
        <taxon>Pezizomycotina</taxon>
        <taxon>Eurotiomycetes</taxon>
        <taxon>Eurotiomycetidae</taxon>
        <taxon>Eurotiales</taxon>
        <taxon>Aspergillaceae</taxon>
        <taxon>Penicillium</taxon>
    </lineage>
</organism>
<evidence type="ECO:0000313" key="2">
    <source>
        <dbReference type="Proteomes" id="UP000030143"/>
    </source>
</evidence>
<dbReference type="RefSeq" id="XP_016599786.1">
    <property type="nucleotide sequence ID" value="XM_016744073.1"/>
</dbReference>
<reference evidence="1 2" key="1">
    <citation type="journal article" date="2015" name="Mol. Plant Microbe Interact.">
        <title>Genome, transcriptome, and functional analyses of Penicillium expansum provide new insights into secondary metabolism and pathogenicity.</title>
        <authorList>
            <person name="Ballester A.R."/>
            <person name="Marcet-Houben M."/>
            <person name="Levin E."/>
            <person name="Sela N."/>
            <person name="Selma-Lazaro C."/>
            <person name="Carmona L."/>
            <person name="Wisniewski M."/>
            <person name="Droby S."/>
            <person name="Gonzalez-Candelas L."/>
            <person name="Gabaldon T."/>
        </authorList>
    </citation>
    <scope>NUCLEOTIDE SEQUENCE [LARGE SCALE GENOMIC DNA]</scope>
    <source>
        <strain evidence="1 2">MD-8</strain>
    </source>
</reference>
<evidence type="ECO:0000313" key="1">
    <source>
        <dbReference type="EMBL" id="KGO58292.1"/>
    </source>
</evidence>
<protein>
    <submittedName>
        <fullName evidence="1">Uncharacterized protein</fullName>
    </submittedName>
</protein>
<dbReference type="VEuPathDB" id="FungiDB:PEXP_022480"/>
<dbReference type="AlphaFoldDB" id="A0A0A2II38"/>
<dbReference type="GeneID" id="27679493"/>
<sequence length="133" mass="15631">MSRMPIFEPGLNADYIKIVQIVETHIETLTYKVWRRREVIDQLETLCRELVFQATCDECKPRSHLLGYAQFQRFSMTLRLCLPEAILVLESDGTSYQVSNRAFRWMREDVIEHRAACILKEALTAAQSTDWYL</sequence>
<dbReference type="OrthoDB" id="4362064at2759"/>
<keyword evidence="2" id="KW-1185">Reference proteome</keyword>